<keyword evidence="3" id="KW-1185">Reference proteome</keyword>
<proteinExistence type="predicted"/>
<feature type="compositionally biased region" description="Polar residues" evidence="1">
    <location>
        <begin position="29"/>
        <end position="43"/>
    </location>
</feature>
<evidence type="ECO:0000256" key="1">
    <source>
        <dbReference type="SAM" id="MobiDB-lite"/>
    </source>
</evidence>
<reference evidence="2" key="1">
    <citation type="submission" date="2021-02" db="EMBL/GenBank/DDBJ databases">
        <authorList>
            <person name="Nieuwenhuis M."/>
            <person name="Van De Peppel L.J.J."/>
        </authorList>
    </citation>
    <scope>NUCLEOTIDE SEQUENCE</scope>
    <source>
        <strain evidence="2">D49</strain>
    </source>
</reference>
<evidence type="ECO:0000313" key="2">
    <source>
        <dbReference type="EMBL" id="KAG5652204.1"/>
    </source>
</evidence>
<dbReference type="AlphaFoldDB" id="A0A9P7GLV5"/>
<dbReference type="EMBL" id="JABCKI010000149">
    <property type="protein sequence ID" value="KAG5652204.1"/>
    <property type="molecule type" value="Genomic_DNA"/>
</dbReference>
<protein>
    <submittedName>
        <fullName evidence="2">Uncharacterized protein</fullName>
    </submittedName>
</protein>
<feature type="compositionally biased region" description="Acidic residues" evidence="1">
    <location>
        <begin position="98"/>
        <end position="110"/>
    </location>
</feature>
<feature type="region of interest" description="Disordered" evidence="1">
    <location>
        <begin position="216"/>
        <end position="299"/>
    </location>
</feature>
<feature type="compositionally biased region" description="Basic and acidic residues" evidence="1">
    <location>
        <begin position="288"/>
        <end position="299"/>
    </location>
</feature>
<name>A0A9P7GLV5_9AGAR</name>
<feature type="compositionally biased region" description="Low complexity" evidence="1">
    <location>
        <begin position="263"/>
        <end position="274"/>
    </location>
</feature>
<gene>
    <name evidence="2" type="ORF">H0H81_005825</name>
</gene>
<evidence type="ECO:0000313" key="3">
    <source>
        <dbReference type="Proteomes" id="UP000717328"/>
    </source>
</evidence>
<feature type="compositionally biased region" description="Basic residues" evidence="1">
    <location>
        <begin position="47"/>
        <end position="67"/>
    </location>
</feature>
<dbReference type="Proteomes" id="UP000717328">
    <property type="component" value="Unassembled WGS sequence"/>
</dbReference>
<dbReference type="OrthoDB" id="2534923at2759"/>
<feature type="compositionally biased region" description="Low complexity" evidence="1">
    <location>
        <begin position="231"/>
        <end position="245"/>
    </location>
</feature>
<feature type="region of interest" description="Disordered" evidence="1">
    <location>
        <begin position="1"/>
        <end position="136"/>
    </location>
</feature>
<organism evidence="2 3">
    <name type="scientific">Sphagnurus paluster</name>
    <dbReference type="NCBI Taxonomy" id="117069"/>
    <lineage>
        <taxon>Eukaryota</taxon>
        <taxon>Fungi</taxon>
        <taxon>Dikarya</taxon>
        <taxon>Basidiomycota</taxon>
        <taxon>Agaricomycotina</taxon>
        <taxon>Agaricomycetes</taxon>
        <taxon>Agaricomycetidae</taxon>
        <taxon>Agaricales</taxon>
        <taxon>Tricholomatineae</taxon>
        <taxon>Lyophyllaceae</taxon>
        <taxon>Sphagnurus</taxon>
    </lineage>
</organism>
<feature type="compositionally biased region" description="Basic and acidic residues" evidence="1">
    <location>
        <begin position="111"/>
        <end position="126"/>
    </location>
</feature>
<reference evidence="2" key="2">
    <citation type="submission" date="2021-10" db="EMBL/GenBank/DDBJ databases">
        <title>Phylogenomics reveals ancestral predisposition of the termite-cultivated fungus Termitomyces towards a domesticated lifestyle.</title>
        <authorList>
            <person name="Auxier B."/>
            <person name="Grum-Grzhimaylo A."/>
            <person name="Cardenas M.E."/>
            <person name="Lodge J.D."/>
            <person name="Laessoe T."/>
            <person name="Pedersen O."/>
            <person name="Smith M.E."/>
            <person name="Kuyper T.W."/>
            <person name="Franco-Molano E.A."/>
            <person name="Baroni T.J."/>
            <person name="Aanen D.K."/>
        </authorList>
    </citation>
    <scope>NUCLEOTIDE SEQUENCE</scope>
    <source>
        <strain evidence="2">D49</strain>
    </source>
</reference>
<sequence>MLAPQTSGYASGPGFPSFTIPQSIPAYLSTPNKPETPLPSGSTFRAPAHKHAHHLHSIPPREKRRTRFAQARAELGMTDRTGGPSSPNYAHRRRPENYEEDADENSEGEEPERLKSRTGDPRRIPANDEEDRLNSQDLPLARSLRLRAEGLEKVVTSMLAQPPAFHPTNDDDIWTPPTSPEIIATNQPHHNPHTLPNGVRLRLALGTIINDLFARQAPPPPYRHHIHSKSPSESPADSPTSSTPTELPAALKTLSVVSATNTLPHSLSRRPSPSANIPGYGSQSVSSLRDRPPSHLTDF</sequence>
<accession>A0A9P7GLV5</accession>
<comment type="caution">
    <text evidence="2">The sequence shown here is derived from an EMBL/GenBank/DDBJ whole genome shotgun (WGS) entry which is preliminary data.</text>
</comment>